<keyword evidence="2 4" id="KW-0863">Zinc-finger</keyword>
<protein>
    <recommendedName>
        <fullName evidence="5">RING-type domain-containing protein</fullName>
    </recommendedName>
</protein>
<dbReference type="InterPro" id="IPR001841">
    <property type="entry name" value="Znf_RING"/>
</dbReference>
<dbReference type="EMBL" id="JADGMS010000006">
    <property type="protein sequence ID" value="KAF9680764.1"/>
    <property type="molecule type" value="Genomic_DNA"/>
</dbReference>
<keyword evidence="7" id="KW-1185">Reference proteome</keyword>
<proteinExistence type="predicted"/>
<gene>
    <name evidence="6" type="ORF">SADUNF_Sadunf06G0155500</name>
</gene>
<dbReference type="AlphaFoldDB" id="A0A835MXP3"/>
<evidence type="ECO:0000256" key="4">
    <source>
        <dbReference type="PROSITE-ProRule" id="PRU00175"/>
    </source>
</evidence>
<dbReference type="PROSITE" id="PS50089">
    <property type="entry name" value="ZF_RING_2"/>
    <property type="match status" value="1"/>
</dbReference>
<dbReference type="OrthoDB" id="6105938at2759"/>
<evidence type="ECO:0000259" key="5">
    <source>
        <dbReference type="PROSITE" id="PS50089"/>
    </source>
</evidence>
<accession>A0A835MXP3</accession>
<dbReference type="PANTHER" id="PTHR46764:SF2">
    <property type="entry name" value="E3 UBIQUITIN-PROTEIN LIGASE BAH1-LIKE-RELATED"/>
    <property type="match status" value="1"/>
</dbReference>
<evidence type="ECO:0000256" key="1">
    <source>
        <dbReference type="ARBA" id="ARBA00022723"/>
    </source>
</evidence>
<dbReference type="GO" id="GO:0140096">
    <property type="term" value="F:catalytic activity, acting on a protein"/>
    <property type="evidence" value="ECO:0007669"/>
    <property type="project" value="UniProtKB-ARBA"/>
</dbReference>
<dbReference type="InterPro" id="IPR017907">
    <property type="entry name" value="Znf_RING_CS"/>
</dbReference>
<dbReference type="Gene3D" id="3.30.40.10">
    <property type="entry name" value="Zinc/RING finger domain, C3HC4 (zinc finger)"/>
    <property type="match status" value="1"/>
</dbReference>
<name>A0A835MXP3_9ROSI</name>
<evidence type="ECO:0000256" key="2">
    <source>
        <dbReference type="ARBA" id="ARBA00022771"/>
    </source>
</evidence>
<dbReference type="Pfam" id="PF13445">
    <property type="entry name" value="zf-RING_UBOX"/>
    <property type="match status" value="1"/>
</dbReference>
<keyword evidence="1" id="KW-0479">Metal-binding</keyword>
<dbReference type="InterPro" id="IPR033326">
    <property type="entry name" value="BAH1"/>
</dbReference>
<dbReference type="SUPFAM" id="SSF57850">
    <property type="entry name" value="RING/U-box"/>
    <property type="match status" value="1"/>
</dbReference>
<evidence type="ECO:0000313" key="6">
    <source>
        <dbReference type="EMBL" id="KAF9680764.1"/>
    </source>
</evidence>
<dbReference type="SMART" id="SM00184">
    <property type="entry name" value="RING"/>
    <property type="match status" value="1"/>
</dbReference>
<dbReference type="InterPro" id="IPR027370">
    <property type="entry name" value="Znf-RING_euk"/>
</dbReference>
<feature type="domain" description="RING-type" evidence="5">
    <location>
        <begin position="170"/>
        <end position="219"/>
    </location>
</feature>
<organism evidence="6 7">
    <name type="scientific">Salix dunnii</name>
    <dbReference type="NCBI Taxonomy" id="1413687"/>
    <lineage>
        <taxon>Eukaryota</taxon>
        <taxon>Viridiplantae</taxon>
        <taxon>Streptophyta</taxon>
        <taxon>Embryophyta</taxon>
        <taxon>Tracheophyta</taxon>
        <taxon>Spermatophyta</taxon>
        <taxon>Magnoliopsida</taxon>
        <taxon>eudicotyledons</taxon>
        <taxon>Gunneridae</taxon>
        <taxon>Pentapetalae</taxon>
        <taxon>rosids</taxon>
        <taxon>fabids</taxon>
        <taxon>Malpighiales</taxon>
        <taxon>Salicaceae</taxon>
        <taxon>Saliceae</taxon>
        <taxon>Salix</taxon>
    </lineage>
</organism>
<dbReference type="PROSITE" id="PS00518">
    <property type="entry name" value="ZF_RING_1"/>
    <property type="match status" value="1"/>
</dbReference>
<sequence>MKFGETFMEYLQGDETGILVKCAHVEYKRLKKVLKNCRSQGSASASCKNEQQKDEGNNELSPALSQFCQYESCPYGCDNVLNWFCGRSKSQVHCSVNGNNFKSKMQAEHIELLQSPWLIELGAFYLNFDGIDGGEFSEFCSQFSCDLNGTEPVMTLTLPNSTKLEYSLTCGICLETVFNPYALSCGHLFCKLCACSAAFVLMFEGLKTASSNARCPICREAGVYTNAVRMLELYLLLKRRCKEYWKERMAAEHAEDVKQTREHWDSRTKYAIGY</sequence>
<dbReference type="PANTHER" id="PTHR46764">
    <property type="entry name" value="E3 UBIQUITIN-PROTEIN LIGASE BAH1"/>
    <property type="match status" value="1"/>
</dbReference>
<dbReference type="GO" id="GO:0008270">
    <property type="term" value="F:zinc ion binding"/>
    <property type="evidence" value="ECO:0007669"/>
    <property type="project" value="UniProtKB-KW"/>
</dbReference>
<dbReference type="InterPro" id="IPR013083">
    <property type="entry name" value="Znf_RING/FYVE/PHD"/>
</dbReference>
<evidence type="ECO:0000256" key="3">
    <source>
        <dbReference type="ARBA" id="ARBA00022833"/>
    </source>
</evidence>
<reference evidence="6 7" key="1">
    <citation type="submission" date="2020-10" db="EMBL/GenBank/DDBJ databases">
        <title>Plant Genome Project.</title>
        <authorList>
            <person name="Zhang R.-G."/>
        </authorList>
    </citation>
    <scope>NUCLEOTIDE SEQUENCE [LARGE SCALE GENOMIC DNA]</scope>
    <source>
        <strain evidence="6">FAFU-HL-1</strain>
        <tissue evidence="6">Leaf</tissue>
    </source>
</reference>
<comment type="caution">
    <text evidence="6">The sequence shown here is derived from an EMBL/GenBank/DDBJ whole genome shotgun (WGS) entry which is preliminary data.</text>
</comment>
<evidence type="ECO:0000313" key="7">
    <source>
        <dbReference type="Proteomes" id="UP000657918"/>
    </source>
</evidence>
<dbReference type="Proteomes" id="UP000657918">
    <property type="component" value="Unassembled WGS sequence"/>
</dbReference>
<keyword evidence="3" id="KW-0862">Zinc</keyword>